<evidence type="ECO:0000256" key="3">
    <source>
        <dbReference type="ARBA" id="ARBA00022475"/>
    </source>
</evidence>
<dbReference type="GO" id="GO:0022857">
    <property type="term" value="F:transmembrane transporter activity"/>
    <property type="evidence" value="ECO:0007669"/>
    <property type="project" value="InterPro"/>
</dbReference>
<dbReference type="GO" id="GO:0005886">
    <property type="term" value="C:plasma membrane"/>
    <property type="evidence" value="ECO:0007669"/>
    <property type="project" value="UniProtKB-SubCell"/>
</dbReference>
<feature type="transmembrane region" description="Helical" evidence="8">
    <location>
        <begin position="218"/>
        <end position="239"/>
    </location>
</feature>
<keyword evidence="10" id="KW-1185">Reference proteome</keyword>
<dbReference type="AlphaFoldDB" id="A0A8J3GSW6"/>
<dbReference type="CDD" id="cd06579">
    <property type="entry name" value="TM_PBP1_transp_AraH_like"/>
    <property type="match status" value="1"/>
</dbReference>
<name>A0A8J3GSW6_9MICO</name>
<evidence type="ECO:0000256" key="7">
    <source>
        <dbReference type="ARBA" id="ARBA00023136"/>
    </source>
</evidence>
<organism evidence="9 10">
    <name type="scientific">Pseudolysinimonas yzui</name>
    <dbReference type="NCBI Taxonomy" id="2708254"/>
    <lineage>
        <taxon>Bacteria</taxon>
        <taxon>Bacillati</taxon>
        <taxon>Actinomycetota</taxon>
        <taxon>Actinomycetes</taxon>
        <taxon>Micrococcales</taxon>
        <taxon>Microbacteriaceae</taxon>
        <taxon>Pseudolysinimonas</taxon>
    </lineage>
</organism>
<evidence type="ECO:0000313" key="10">
    <source>
        <dbReference type="Proteomes" id="UP000617531"/>
    </source>
</evidence>
<keyword evidence="4" id="KW-0997">Cell inner membrane</keyword>
<evidence type="ECO:0000256" key="8">
    <source>
        <dbReference type="SAM" id="Phobius"/>
    </source>
</evidence>
<proteinExistence type="predicted"/>
<dbReference type="InterPro" id="IPR001851">
    <property type="entry name" value="ABC_transp_permease"/>
</dbReference>
<feature type="transmembrane region" description="Helical" evidence="8">
    <location>
        <begin position="251"/>
        <end position="269"/>
    </location>
</feature>
<feature type="transmembrane region" description="Helical" evidence="8">
    <location>
        <begin position="20"/>
        <end position="42"/>
    </location>
</feature>
<reference evidence="9" key="1">
    <citation type="journal article" date="2014" name="Int. J. Syst. Evol. Microbiol.">
        <title>Complete genome sequence of Corynebacterium casei LMG S-19264T (=DSM 44701T), isolated from a smear-ripened cheese.</title>
        <authorList>
            <consortium name="US DOE Joint Genome Institute (JGI-PGF)"/>
            <person name="Walter F."/>
            <person name="Albersmeier A."/>
            <person name="Kalinowski J."/>
            <person name="Ruckert C."/>
        </authorList>
    </citation>
    <scope>NUCLEOTIDE SEQUENCE</scope>
    <source>
        <strain evidence="9">CGMCC 1.16548</strain>
    </source>
</reference>
<keyword evidence="3" id="KW-1003">Cell membrane</keyword>
<reference evidence="9" key="2">
    <citation type="submission" date="2020-09" db="EMBL/GenBank/DDBJ databases">
        <authorList>
            <person name="Sun Q."/>
            <person name="Zhou Y."/>
        </authorList>
    </citation>
    <scope>NUCLEOTIDE SEQUENCE</scope>
    <source>
        <strain evidence="9">CGMCC 1.16548</strain>
    </source>
</reference>
<keyword evidence="5 8" id="KW-0812">Transmembrane</keyword>
<keyword evidence="2" id="KW-0813">Transport</keyword>
<evidence type="ECO:0000313" key="9">
    <source>
        <dbReference type="EMBL" id="GHF23705.1"/>
    </source>
</evidence>
<protein>
    <submittedName>
        <fullName evidence="9">Dolichyl-phosphate beta-glucosyltransferase</fullName>
    </submittedName>
</protein>
<dbReference type="EMBL" id="BNAI01000007">
    <property type="protein sequence ID" value="GHF23705.1"/>
    <property type="molecule type" value="Genomic_DNA"/>
</dbReference>
<feature type="transmembrane region" description="Helical" evidence="8">
    <location>
        <begin position="95"/>
        <end position="125"/>
    </location>
</feature>
<keyword evidence="7 8" id="KW-0472">Membrane</keyword>
<keyword evidence="6 8" id="KW-1133">Transmembrane helix</keyword>
<comment type="caution">
    <text evidence="9">The sequence shown here is derived from an EMBL/GenBank/DDBJ whole genome shotgun (WGS) entry which is preliminary data.</text>
</comment>
<feature type="transmembrane region" description="Helical" evidence="8">
    <location>
        <begin position="276"/>
        <end position="295"/>
    </location>
</feature>
<dbReference type="RefSeq" id="WP_191283974.1">
    <property type="nucleotide sequence ID" value="NZ_BNAI01000007.1"/>
</dbReference>
<evidence type="ECO:0000256" key="2">
    <source>
        <dbReference type="ARBA" id="ARBA00022448"/>
    </source>
</evidence>
<accession>A0A8J3GSW6</accession>
<dbReference type="Pfam" id="PF02653">
    <property type="entry name" value="BPD_transp_2"/>
    <property type="match status" value="1"/>
</dbReference>
<dbReference type="Proteomes" id="UP000617531">
    <property type="component" value="Unassembled WGS sequence"/>
</dbReference>
<feature type="transmembrane region" description="Helical" evidence="8">
    <location>
        <begin position="54"/>
        <end position="75"/>
    </location>
</feature>
<sequence>MAQADTVSISVPTSNLPLRLLWQGGLIVALLLLIVIFGALRPEVFLTVGNLRNILEQVAILSIIAAAQTVVMVAGDFDLSVGATATLSGAVVASLLIAGWALPLAIVVGLLVGLAAGLTNGVLVASLRLSPFIATLATMTSIGGLAYIVTGGTTLYGLPEEFFWIGQSRPLEIPMPIFFAAVVAVIVWVVLRFTVIGRRWYALGGNQDVARLAGINVSLARVLAFGVAGLGAAIGGIILVSRLGNATPTGANHYMLYAIAAVFLGMTLLRSGQANLPGTLVGVLIIGVMSNGLNIVGVNSYVQQLLIGIIIIAAVALSALRTRRH</sequence>
<comment type="subcellular location">
    <subcellularLocation>
        <location evidence="1">Cell membrane</location>
        <topology evidence="1">Multi-pass membrane protein</topology>
    </subcellularLocation>
</comment>
<dbReference type="PANTHER" id="PTHR32196:SF21">
    <property type="entry name" value="ABC TRANSPORTER PERMEASE PROTEIN YPHD-RELATED"/>
    <property type="match status" value="1"/>
</dbReference>
<evidence type="ECO:0000256" key="4">
    <source>
        <dbReference type="ARBA" id="ARBA00022519"/>
    </source>
</evidence>
<gene>
    <name evidence="9" type="primary">rbsC</name>
    <name evidence="9" type="ORF">GCM10011600_26080</name>
</gene>
<feature type="transmembrane region" description="Helical" evidence="8">
    <location>
        <begin position="132"/>
        <end position="157"/>
    </location>
</feature>
<dbReference type="PANTHER" id="PTHR32196">
    <property type="entry name" value="ABC TRANSPORTER PERMEASE PROTEIN YPHD-RELATED-RELATED"/>
    <property type="match status" value="1"/>
</dbReference>
<feature type="transmembrane region" description="Helical" evidence="8">
    <location>
        <begin position="177"/>
        <end position="197"/>
    </location>
</feature>
<feature type="transmembrane region" description="Helical" evidence="8">
    <location>
        <begin position="301"/>
        <end position="320"/>
    </location>
</feature>
<evidence type="ECO:0000256" key="6">
    <source>
        <dbReference type="ARBA" id="ARBA00022989"/>
    </source>
</evidence>
<evidence type="ECO:0000256" key="1">
    <source>
        <dbReference type="ARBA" id="ARBA00004651"/>
    </source>
</evidence>
<evidence type="ECO:0000256" key="5">
    <source>
        <dbReference type="ARBA" id="ARBA00022692"/>
    </source>
</evidence>